<dbReference type="HOGENOM" id="CLU_3351413_0_0_1"/>
<protein>
    <submittedName>
        <fullName evidence="1">EC1118_1L7_0023p</fullName>
    </submittedName>
</protein>
<dbReference type="EMBL" id="FN393080">
    <property type="protein sequence ID" value="CAY81402.1"/>
    <property type="molecule type" value="Genomic_DNA"/>
</dbReference>
<sequence length="37" mass="3944">MMTSLSLSIALLSKTDLVKISLRISTAFGISSCRDLA</sequence>
<dbReference type="AlphaFoldDB" id="C8ZDD6"/>
<gene>
    <name evidence="1" type="ORF">EC1118_1L7_0023g</name>
</gene>
<proteinExistence type="predicted"/>
<accession>C8ZDD6</accession>
<reference evidence="1" key="1">
    <citation type="journal article" date="2009" name="Proc. Natl. Acad. Sci. U.S.A.">
        <title>Eukaryote-to-eukaryote gene transfer events revealed by the genome sequence of the wine yeast Saccharomyces cerevisiae EC1118.</title>
        <authorList>
            <person name="Novo M."/>
            <person name="Bigey F."/>
            <person name="Beyne E."/>
            <person name="Galeote V."/>
            <person name="Gavory F."/>
            <person name="Mallet S."/>
            <person name="Cambot B."/>
            <person name="Legras J.L."/>
            <person name="Wincker P."/>
            <person name="Casaregola S."/>
            <person name="Dequin S."/>
        </authorList>
    </citation>
    <scope>NUCLEOTIDE SEQUENCE [LARGE SCALE GENOMIC DNA]</scope>
    <source>
        <strain evidence="1">Lalvin EC1118</strain>
        <strain>Lalvin EC1118 / Prise de mousse</strain>
    </source>
</reference>
<name>C8ZDD6_YEAS8</name>
<organism evidence="1">
    <name type="scientific">Saccharomyces cerevisiae (strain Lalvin EC1118 / Prise de mousse)</name>
    <name type="common">Baker's yeast</name>
    <dbReference type="NCBI Taxonomy" id="643680"/>
    <lineage>
        <taxon>Eukaryota</taxon>
        <taxon>Fungi</taxon>
        <taxon>Dikarya</taxon>
        <taxon>Ascomycota</taxon>
        <taxon>Saccharomycotina</taxon>
        <taxon>Saccharomycetes</taxon>
        <taxon>Saccharomycetales</taxon>
        <taxon>Saccharomycetaceae</taxon>
        <taxon>Saccharomyces</taxon>
    </lineage>
</organism>
<evidence type="ECO:0000313" key="1">
    <source>
        <dbReference type="EMBL" id="CAY81402.1"/>
    </source>
</evidence>